<dbReference type="Proteomes" id="UP001159427">
    <property type="component" value="Unassembled WGS sequence"/>
</dbReference>
<organism evidence="2 3">
    <name type="scientific">Porites evermanni</name>
    <dbReference type="NCBI Taxonomy" id="104178"/>
    <lineage>
        <taxon>Eukaryota</taxon>
        <taxon>Metazoa</taxon>
        <taxon>Cnidaria</taxon>
        <taxon>Anthozoa</taxon>
        <taxon>Hexacorallia</taxon>
        <taxon>Scleractinia</taxon>
        <taxon>Fungiina</taxon>
        <taxon>Poritidae</taxon>
        <taxon>Porites</taxon>
    </lineage>
</organism>
<feature type="region of interest" description="Disordered" evidence="1">
    <location>
        <begin position="91"/>
        <end position="115"/>
    </location>
</feature>
<keyword evidence="3" id="KW-1185">Reference proteome</keyword>
<feature type="compositionally biased region" description="Polar residues" evidence="1">
    <location>
        <begin position="103"/>
        <end position="115"/>
    </location>
</feature>
<protein>
    <submittedName>
        <fullName evidence="2">Uncharacterized protein</fullName>
    </submittedName>
</protein>
<evidence type="ECO:0000313" key="2">
    <source>
        <dbReference type="EMBL" id="CAH3034505.1"/>
    </source>
</evidence>
<accession>A0ABN8MRM3</accession>
<proteinExistence type="predicted"/>
<comment type="caution">
    <text evidence="2">The sequence shown here is derived from an EMBL/GenBank/DDBJ whole genome shotgun (WGS) entry which is preliminary data.</text>
</comment>
<gene>
    <name evidence="2" type="ORF">PEVE_00039415</name>
</gene>
<feature type="non-terminal residue" evidence="2">
    <location>
        <position position="1"/>
    </location>
</feature>
<evidence type="ECO:0000313" key="3">
    <source>
        <dbReference type="Proteomes" id="UP001159427"/>
    </source>
</evidence>
<sequence>QITELEAIANENECPIQAKKPRKPHVSSKVQNDCSEKLEHLSRFQLLRRKKKTVAALRPIHFQEYEKSEQNQLRSMRVLYEGGMVSKRKYTNIRNSGDVMKQSPDQSGKNKKSQFMQSCEIPKILPYKTLMSYIRNIDLGEVLPLEILAEKLSTESVPGVYRPLKPFLLRLADMYLTLHEKDPCLQWFNGEEGVLYVAVGADGAPFGKDDTATAYLVSFLNLLQRVQSCNDNHLILGANCEEDHALMKSYTNHLREEMEEVEGKQLTTERGKQVVFKFELIPSDMKWMSSHSGELNNCATYFSPFANVNQTSKRTIGGTIGGLEATWQPWDYKKRLVMAERVVKLKSKLRDPMGKQRNEVTKFIAQNKSRQEFVPPLGKYVDLLKAEPLHNTNNAWQSWFLTALAIVMHYTHQNHLKAATAVSDLPDSSPLLTFLKFTGLESKYFCWQFATLIQELLKIPTLSKGHVLKLHTLSFIGVKLRDAVSIYSRVEVSIEQVENLKVLCQQFFNANSLLLTDVTPTVWTVGVAIPYHTSKLHQKLGYGLGLNSMQGREAKHVKLAKYVENTCNARKSLRWWTVFRHEFVSMVWLREKDPYSIAYRCEKRNISDSYIPKRVRDCDDRFCHCGLSKKTTGDQGCEICTSDVMKAIKQTVASGKITPELSQFYEN</sequence>
<reference evidence="2 3" key="1">
    <citation type="submission" date="2022-05" db="EMBL/GenBank/DDBJ databases">
        <authorList>
            <consortium name="Genoscope - CEA"/>
            <person name="William W."/>
        </authorList>
    </citation>
    <scope>NUCLEOTIDE SEQUENCE [LARGE SCALE GENOMIC DNA]</scope>
</reference>
<dbReference type="EMBL" id="CALNXI010000695">
    <property type="protein sequence ID" value="CAH3034505.1"/>
    <property type="molecule type" value="Genomic_DNA"/>
</dbReference>
<name>A0ABN8MRM3_9CNID</name>
<evidence type="ECO:0000256" key="1">
    <source>
        <dbReference type="SAM" id="MobiDB-lite"/>
    </source>
</evidence>